<accession>A0A6J5ER96</accession>
<keyword evidence="2" id="KW-1185">Reference proteome</keyword>
<reference evidence="1 2" key="1">
    <citation type="submission" date="2020-04" db="EMBL/GenBank/DDBJ databases">
        <authorList>
            <person name="De Canck E."/>
        </authorList>
    </citation>
    <scope>NUCLEOTIDE SEQUENCE [LARGE SCALE GENOMIC DNA]</scope>
    <source>
        <strain evidence="1 2">LMG 29542</strain>
    </source>
</reference>
<dbReference type="EMBL" id="CADIKH010000036">
    <property type="protein sequence ID" value="CAB3768187.1"/>
    <property type="molecule type" value="Genomic_DNA"/>
</dbReference>
<proteinExistence type="predicted"/>
<dbReference type="RefSeq" id="WP_175230078.1">
    <property type="nucleotide sequence ID" value="NZ_CADIKH010000036.1"/>
</dbReference>
<protein>
    <recommendedName>
        <fullName evidence="3">DUF2589 domain-containing protein</fullName>
    </recommendedName>
</protein>
<dbReference type="InterPro" id="IPR024510">
    <property type="entry name" value="DUF2589"/>
</dbReference>
<dbReference type="Proteomes" id="UP000494363">
    <property type="component" value="Unassembled WGS sequence"/>
</dbReference>
<evidence type="ECO:0008006" key="3">
    <source>
        <dbReference type="Google" id="ProtNLM"/>
    </source>
</evidence>
<name>A0A6J5ER96_9BURK</name>
<gene>
    <name evidence="1" type="ORF">LMG29542_05798</name>
</gene>
<evidence type="ECO:0000313" key="2">
    <source>
        <dbReference type="Proteomes" id="UP000494363"/>
    </source>
</evidence>
<organism evidence="1 2">
    <name type="scientific">Paraburkholderia humisilvae</name>
    <dbReference type="NCBI Taxonomy" id="627669"/>
    <lineage>
        <taxon>Bacteria</taxon>
        <taxon>Pseudomonadati</taxon>
        <taxon>Pseudomonadota</taxon>
        <taxon>Betaproteobacteria</taxon>
        <taxon>Burkholderiales</taxon>
        <taxon>Burkholderiaceae</taxon>
        <taxon>Paraburkholderia</taxon>
    </lineage>
</organism>
<dbReference type="AlphaFoldDB" id="A0A6J5ER96"/>
<dbReference type="Pfam" id="PF11655">
    <property type="entry name" value="DUF2589"/>
    <property type="match status" value="1"/>
</dbReference>
<evidence type="ECO:0000313" key="1">
    <source>
        <dbReference type="EMBL" id="CAB3768187.1"/>
    </source>
</evidence>
<sequence>MATSSSLEDIVRAIAQSIMQAQHMVEKEQVSNFATFFTDDRQPTTIDIQLPATHSTAKPDDMVHYRLPLLALVPHSSLVIGEAEVDLDLELGDFEEVDRASDSDNDAILTQTGKAAPAKKRATLMVSASSATKSASRSIAHIKLKLLAAEKTEGLARLIDDVIKGQGMTDLVQPSAEEPGT</sequence>